<keyword evidence="7" id="KW-1185">Reference proteome</keyword>
<dbReference type="KEGG" id="hbh:E4T21_00755"/>
<dbReference type="Proteomes" id="UP000324285">
    <property type="component" value="Chromosome"/>
</dbReference>
<dbReference type="PROSITE" id="PS51078">
    <property type="entry name" value="ICLR_ED"/>
    <property type="match status" value="1"/>
</dbReference>
<accession>A0A5C1NA18</accession>
<dbReference type="OrthoDB" id="9807558at2"/>
<dbReference type="InterPro" id="IPR014757">
    <property type="entry name" value="Tscrpt_reg_IclR_C"/>
</dbReference>
<dbReference type="Pfam" id="PF09339">
    <property type="entry name" value="HTH_IclR"/>
    <property type="match status" value="1"/>
</dbReference>
<dbReference type="NCBIfam" id="NF007341">
    <property type="entry name" value="PRK09834.1-3"/>
    <property type="match status" value="1"/>
</dbReference>
<dbReference type="GO" id="GO:0045892">
    <property type="term" value="P:negative regulation of DNA-templated transcription"/>
    <property type="evidence" value="ECO:0007669"/>
    <property type="project" value="TreeGrafter"/>
</dbReference>
<dbReference type="InterPro" id="IPR005471">
    <property type="entry name" value="Tscrpt_reg_IclR_N"/>
</dbReference>
<evidence type="ECO:0000256" key="3">
    <source>
        <dbReference type="ARBA" id="ARBA00023163"/>
    </source>
</evidence>
<organism evidence="6 7">
    <name type="scientific">Halomonas binhaiensis</name>
    <dbReference type="NCBI Taxonomy" id="2562282"/>
    <lineage>
        <taxon>Bacteria</taxon>
        <taxon>Pseudomonadati</taxon>
        <taxon>Pseudomonadota</taxon>
        <taxon>Gammaproteobacteria</taxon>
        <taxon>Oceanospirillales</taxon>
        <taxon>Halomonadaceae</taxon>
        <taxon>Halomonas</taxon>
    </lineage>
</organism>
<evidence type="ECO:0000259" key="4">
    <source>
        <dbReference type="PROSITE" id="PS51077"/>
    </source>
</evidence>
<sequence length="260" mass="29709">MSDERKYKTVQGLVRGLRLLYELNRLNGGGSIAELSERTGLHRTTTRRLLETLQSEGLVRLSESDKSYWLERRVRDLSDGYRDEHWISSVVAPLLSELQQQVRWPTDLTTLDVDAMIVRETTHRFSPVSFHRAMVGRRIPLLFSASGKAYIAYSDSAEREALISLLAQKEDAEGERARDKEFVERLVNTTRQQGYGSNHGEWSPEKNFGAIALPIKSEEKLYGCLNLVFLRSTLSPEAAAYRYLDEMKRTIAKILVNIES</sequence>
<gene>
    <name evidence="6" type="primary">mhpR</name>
    <name evidence="6" type="ORF">E4T21_00755</name>
</gene>
<evidence type="ECO:0000313" key="7">
    <source>
        <dbReference type="Proteomes" id="UP000324285"/>
    </source>
</evidence>
<dbReference type="SMART" id="SM00346">
    <property type="entry name" value="HTH_ICLR"/>
    <property type="match status" value="1"/>
</dbReference>
<dbReference type="PROSITE" id="PS51077">
    <property type="entry name" value="HTH_ICLR"/>
    <property type="match status" value="1"/>
</dbReference>
<keyword evidence="2 6" id="KW-0238">DNA-binding</keyword>
<dbReference type="GO" id="GO:0003677">
    <property type="term" value="F:DNA binding"/>
    <property type="evidence" value="ECO:0007669"/>
    <property type="project" value="UniProtKB-KW"/>
</dbReference>
<dbReference type="InterPro" id="IPR050707">
    <property type="entry name" value="HTH_MetabolicPath_Reg"/>
</dbReference>
<evidence type="ECO:0000256" key="1">
    <source>
        <dbReference type="ARBA" id="ARBA00023015"/>
    </source>
</evidence>
<dbReference type="PANTHER" id="PTHR30136:SF23">
    <property type="entry name" value="DNA-BINDING TRANSCRIPTIONAL ACTIVATOR MHPR"/>
    <property type="match status" value="1"/>
</dbReference>
<dbReference type="RefSeq" id="WP_149282630.1">
    <property type="nucleotide sequence ID" value="NZ_CP038437.2"/>
</dbReference>
<protein>
    <submittedName>
        <fullName evidence="6">DNA-binding transcriptional activator MhpR</fullName>
    </submittedName>
</protein>
<feature type="domain" description="HTH iclR-type" evidence="4">
    <location>
        <begin position="10"/>
        <end position="72"/>
    </location>
</feature>
<dbReference type="Gene3D" id="3.30.450.40">
    <property type="match status" value="1"/>
</dbReference>
<dbReference type="SUPFAM" id="SSF46785">
    <property type="entry name" value="Winged helix' DNA-binding domain"/>
    <property type="match status" value="1"/>
</dbReference>
<proteinExistence type="predicted"/>
<evidence type="ECO:0000259" key="5">
    <source>
        <dbReference type="PROSITE" id="PS51078"/>
    </source>
</evidence>
<dbReference type="InterPro" id="IPR036390">
    <property type="entry name" value="WH_DNA-bd_sf"/>
</dbReference>
<dbReference type="Gene3D" id="1.10.10.10">
    <property type="entry name" value="Winged helix-like DNA-binding domain superfamily/Winged helix DNA-binding domain"/>
    <property type="match status" value="1"/>
</dbReference>
<evidence type="ECO:0000313" key="6">
    <source>
        <dbReference type="EMBL" id="QEM80246.1"/>
    </source>
</evidence>
<dbReference type="GO" id="GO:0003700">
    <property type="term" value="F:DNA-binding transcription factor activity"/>
    <property type="evidence" value="ECO:0007669"/>
    <property type="project" value="TreeGrafter"/>
</dbReference>
<dbReference type="SUPFAM" id="SSF55781">
    <property type="entry name" value="GAF domain-like"/>
    <property type="match status" value="1"/>
</dbReference>
<feature type="domain" description="IclR-ED" evidence="5">
    <location>
        <begin position="73"/>
        <end position="260"/>
    </location>
</feature>
<dbReference type="PANTHER" id="PTHR30136">
    <property type="entry name" value="HELIX-TURN-HELIX TRANSCRIPTIONAL REGULATOR, ICLR FAMILY"/>
    <property type="match status" value="1"/>
</dbReference>
<reference evidence="6" key="1">
    <citation type="submission" date="2021-02" db="EMBL/GenBank/DDBJ databases">
        <title>Strain Y2R2, a novel species of the genus Halomonas.</title>
        <authorList>
            <person name="Huang H."/>
        </authorList>
    </citation>
    <scope>NUCLEOTIDE SEQUENCE</scope>
    <source>
        <strain evidence="6">Y2R2</strain>
    </source>
</reference>
<evidence type="ECO:0000256" key="2">
    <source>
        <dbReference type="ARBA" id="ARBA00023125"/>
    </source>
</evidence>
<keyword evidence="1" id="KW-0805">Transcription regulation</keyword>
<dbReference type="InterPro" id="IPR036388">
    <property type="entry name" value="WH-like_DNA-bd_sf"/>
</dbReference>
<dbReference type="Pfam" id="PF01614">
    <property type="entry name" value="IclR_C"/>
    <property type="match status" value="1"/>
</dbReference>
<dbReference type="EMBL" id="CP038437">
    <property type="protein sequence ID" value="QEM80246.1"/>
    <property type="molecule type" value="Genomic_DNA"/>
</dbReference>
<dbReference type="AlphaFoldDB" id="A0A5C1NA18"/>
<keyword evidence="3" id="KW-0804">Transcription</keyword>
<name>A0A5C1NA18_9GAMM</name>
<dbReference type="InterPro" id="IPR029016">
    <property type="entry name" value="GAF-like_dom_sf"/>
</dbReference>